<dbReference type="HOGENOM" id="CLU_3028384_0_0_10"/>
<dbReference type="Proteomes" id="UP000010408">
    <property type="component" value="Unassembled WGS sequence"/>
</dbReference>
<evidence type="ECO:0000313" key="2">
    <source>
        <dbReference type="Proteomes" id="UP000010408"/>
    </source>
</evidence>
<dbReference type="AlphaFoldDB" id="L1NEE3"/>
<gene>
    <name evidence="1" type="ORF">HMPREF9134_00771</name>
</gene>
<protein>
    <submittedName>
        <fullName evidence="1">Uncharacterized protein</fullName>
    </submittedName>
</protein>
<reference evidence="1 2" key="1">
    <citation type="submission" date="2012-05" db="EMBL/GenBank/DDBJ databases">
        <authorList>
            <person name="Weinstock G."/>
            <person name="Sodergren E."/>
            <person name="Lobos E.A."/>
            <person name="Fulton L."/>
            <person name="Fulton R."/>
            <person name="Courtney L."/>
            <person name="Fronick C."/>
            <person name="O'Laughlin M."/>
            <person name="Godfrey J."/>
            <person name="Wilson R.M."/>
            <person name="Miner T."/>
            <person name="Farmer C."/>
            <person name="Delehaunty K."/>
            <person name="Cordes M."/>
            <person name="Minx P."/>
            <person name="Tomlinson C."/>
            <person name="Chen J."/>
            <person name="Wollam A."/>
            <person name="Pepin K.H."/>
            <person name="Bhonagiri V."/>
            <person name="Zhang X."/>
            <person name="Suruliraj S."/>
            <person name="Warren W."/>
            <person name="Mitreva M."/>
            <person name="Mardis E.R."/>
            <person name="Wilson R.K."/>
        </authorList>
    </citation>
    <scope>NUCLEOTIDE SEQUENCE [LARGE SCALE GENOMIC DNA]</scope>
    <source>
        <strain evidence="1 2">F0037</strain>
    </source>
</reference>
<dbReference type="EMBL" id="AMEQ01000024">
    <property type="protein sequence ID" value="EKY01711.1"/>
    <property type="molecule type" value="Genomic_DNA"/>
</dbReference>
<organism evidence="1 2">
    <name type="scientific">Porphyromonas catoniae F0037</name>
    <dbReference type="NCBI Taxonomy" id="1127696"/>
    <lineage>
        <taxon>Bacteria</taxon>
        <taxon>Pseudomonadati</taxon>
        <taxon>Bacteroidota</taxon>
        <taxon>Bacteroidia</taxon>
        <taxon>Bacteroidales</taxon>
        <taxon>Porphyromonadaceae</taxon>
        <taxon>Porphyromonas</taxon>
    </lineage>
</organism>
<proteinExistence type="predicted"/>
<name>L1NEE3_9PORP</name>
<comment type="caution">
    <text evidence="1">The sequence shown here is derived from an EMBL/GenBank/DDBJ whole genome shotgun (WGS) entry which is preliminary data.</text>
</comment>
<evidence type="ECO:0000313" key="1">
    <source>
        <dbReference type="EMBL" id="EKY01711.1"/>
    </source>
</evidence>
<accession>L1NEE3</accession>
<sequence length="55" mass="6360">MLLYVEWRKDASDISFSMCLNSPTDNEHLGYTSTVCWGTNSHVYLEGAYYQVYAE</sequence>